<keyword evidence="2" id="KW-0862">Zinc</keyword>
<dbReference type="PROSITE" id="PS00028">
    <property type="entry name" value="ZINC_FINGER_C2H2_1"/>
    <property type="match status" value="1"/>
</dbReference>
<feature type="binding site" evidence="2">
    <location>
        <position position="6"/>
    </location>
    <ligand>
        <name>Zn(2+)</name>
        <dbReference type="ChEBI" id="CHEBI:29105"/>
    </ligand>
</feature>
<evidence type="ECO:0000256" key="2">
    <source>
        <dbReference type="PROSITE-ProRule" id="PRU01263"/>
    </source>
</evidence>
<feature type="binding site" evidence="2">
    <location>
        <position position="9"/>
    </location>
    <ligand>
        <name>Zn(2+)</name>
        <dbReference type="ChEBI" id="CHEBI:29105"/>
    </ligand>
</feature>
<sequence>MDQVLCRLCLSPSTATVALFDDATMEPNVLLIQKVIECTSIKLSAEEDYPSSVCCECERKLNEWSTFKIQCIVNNDFYRQKQRELRRRLVVAQQQQHHNKQQQPAERPPKSPEVVCLDDDEETIPVAIATAKAKVAQPKRKESPAKRAKVVAEVVIDDDDEDDEDKDQHLTNEDGLLLEDDEEALLNDYQLVEGQEYPSEQDYESLQGQQQSTEHYESSNAILSSILLDDDDDDEDDADYDENRQYPPGSGGPFQCWQCRRGYSSLAKLRMHEKLHSERMQCFVCGKMIVLQLVRHMRSQHPGQIFPEPVRCWHSKCANSPVLYYTVDQLLEHMDSKKRK</sequence>
<feature type="compositionally biased region" description="Acidic residues" evidence="3">
    <location>
        <begin position="156"/>
        <end position="165"/>
    </location>
</feature>
<dbReference type="AlphaFoldDB" id="A0A1Q3F1G7"/>
<feature type="compositionally biased region" description="Polar residues" evidence="3">
    <location>
        <begin position="204"/>
        <end position="223"/>
    </location>
</feature>
<name>A0A1Q3F1G7_CULTA</name>
<feature type="domain" description="ZAD" evidence="5">
    <location>
        <begin position="4"/>
        <end position="81"/>
    </location>
</feature>
<feature type="binding site" evidence="2">
    <location>
        <position position="54"/>
    </location>
    <ligand>
        <name>Zn(2+)</name>
        <dbReference type="ChEBI" id="CHEBI:29105"/>
    </ligand>
</feature>
<evidence type="ECO:0000313" key="6">
    <source>
        <dbReference type="EMBL" id="JAV21338.1"/>
    </source>
</evidence>
<feature type="region of interest" description="Disordered" evidence="3">
    <location>
        <begin position="89"/>
        <end position="115"/>
    </location>
</feature>
<dbReference type="SUPFAM" id="SSF57667">
    <property type="entry name" value="beta-beta-alpha zinc fingers"/>
    <property type="match status" value="1"/>
</dbReference>
<evidence type="ECO:0000256" key="1">
    <source>
        <dbReference type="PROSITE-ProRule" id="PRU00042"/>
    </source>
</evidence>
<dbReference type="PROSITE" id="PS50157">
    <property type="entry name" value="ZINC_FINGER_C2H2_2"/>
    <property type="match status" value="1"/>
</dbReference>
<feature type="region of interest" description="Disordered" evidence="3">
    <location>
        <begin position="198"/>
        <end position="249"/>
    </location>
</feature>
<dbReference type="PANTHER" id="PTHR39942">
    <property type="entry name" value="BCDNA.LD26519-RELATED"/>
    <property type="match status" value="1"/>
</dbReference>
<feature type="binding site" evidence="2">
    <location>
        <position position="57"/>
    </location>
    <ligand>
        <name>Zn(2+)</name>
        <dbReference type="ChEBI" id="CHEBI:29105"/>
    </ligand>
</feature>
<proteinExistence type="predicted"/>
<dbReference type="Gene3D" id="3.30.160.60">
    <property type="entry name" value="Classic Zinc Finger"/>
    <property type="match status" value="1"/>
</dbReference>
<dbReference type="GO" id="GO:0008270">
    <property type="term" value="F:zinc ion binding"/>
    <property type="evidence" value="ECO:0007669"/>
    <property type="project" value="UniProtKB-UniRule"/>
</dbReference>
<dbReference type="PANTHER" id="PTHR39942:SF1">
    <property type="entry name" value="BCDNA.LD26519-RELATED"/>
    <property type="match status" value="1"/>
</dbReference>
<dbReference type="GO" id="GO:0005634">
    <property type="term" value="C:nucleus"/>
    <property type="evidence" value="ECO:0007669"/>
    <property type="project" value="InterPro"/>
</dbReference>
<dbReference type="PROSITE" id="PS51915">
    <property type="entry name" value="ZAD"/>
    <property type="match status" value="1"/>
</dbReference>
<feature type="region of interest" description="Disordered" evidence="3">
    <location>
        <begin position="156"/>
        <end position="177"/>
    </location>
</feature>
<dbReference type="SMART" id="SM00868">
    <property type="entry name" value="zf-AD"/>
    <property type="match status" value="1"/>
</dbReference>
<evidence type="ECO:0000256" key="3">
    <source>
        <dbReference type="SAM" id="MobiDB-lite"/>
    </source>
</evidence>
<keyword evidence="1" id="KW-0863">Zinc-finger</keyword>
<organism evidence="6">
    <name type="scientific">Culex tarsalis</name>
    <name type="common">Encephalitis mosquito</name>
    <dbReference type="NCBI Taxonomy" id="7177"/>
    <lineage>
        <taxon>Eukaryota</taxon>
        <taxon>Metazoa</taxon>
        <taxon>Ecdysozoa</taxon>
        <taxon>Arthropoda</taxon>
        <taxon>Hexapoda</taxon>
        <taxon>Insecta</taxon>
        <taxon>Pterygota</taxon>
        <taxon>Neoptera</taxon>
        <taxon>Endopterygota</taxon>
        <taxon>Diptera</taxon>
        <taxon>Nematocera</taxon>
        <taxon>Culicoidea</taxon>
        <taxon>Culicidae</taxon>
        <taxon>Culicinae</taxon>
        <taxon>Culicini</taxon>
        <taxon>Culex</taxon>
        <taxon>Culex</taxon>
    </lineage>
</organism>
<feature type="domain" description="C2H2-type" evidence="4">
    <location>
        <begin position="254"/>
        <end position="281"/>
    </location>
</feature>
<dbReference type="SUPFAM" id="SSF57716">
    <property type="entry name" value="Glucocorticoid receptor-like (DNA-binding domain)"/>
    <property type="match status" value="1"/>
</dbReference>
<dbReference type="InterPro" id="IPR013087">
    <property type="entry name" value="Znf_C2H2_type"/>
</dbReference>
<feature type="compositionally biased region" description="Acidic residues" evidence="3">
    <location>
        <begin position="228"/>
        <end position="240"/>
    </location>
</feature>
<dbReference type="InterPro" id="IPR012934">
    <property type="entry name" value="Znf_AD"/>
</dbReference>
<evidence type="ECO:0000259" key="5">
    <source>
        <dbReference type="PROSITE" id="PS51915"/>
    </source>
</evidence>
<accession>A0A1Q3F1G7</accession>
<keyword evidence="2" id="KW-0479">Metal-binding</keyword>
<dbReference type="SMART" id="SM00355">
    <property type="entry name" value="ZnF_C2H2"/>
    <property type="match status" value="2"/>
</dbReference>
<protein>
    <submittedName>
        <fullName evidence="6">Uncharacterized protein</fullName>
    </submittedName>
</protein>
<dbReference type="EMBL" id="GFDL01013707">
    <property type="protein sequence ID" value="JAV21338.1"/>
    <property type="molecule type" value="Transcribed_RNA"/>
</dbReference>
<reference evidence="6" key="1">
    <citation type="submission" date="2017-01" db="EMBL/GenBank/DDBJ databases">
        <title>A deep insight into the sialotranscriptome of adult male and female Cluex tarsalis mosquitoes.</title>
        <authorList>
            <person name="Ribeiro J.M."/>
            <person name="Moreira F."/>
            <person name="Bernard K.A."/>
            <person name="Calvo E."/>
        </authorList>
    </citation>
    <scope>NUCLEOTIDE SEQUENCE</scope>
    <source>
        <strain evidence="6">Kern County</strain>
        <tissue evidence="6">Salivary glands</tissue>
    </source>
</reference>
<dbReference type="Gene3D" id="3.40.1800.20">
    <property type="match status" value="1"/>
</dbReference>
<dbReference type="InterPro" id="IPR036236">
    <property type="entry name" value="Znf_C2H2_sf"/>
</dbReference>
<dbReference type="Pfam" id="PF07776">
    <property type="entry name" value="zf-AD"/>
    <property type="match status" value="1"/>
</dbReference>
<evidence type="ECO:0000259" key="4">
    <source>
        <dbReference type="PROSITE" id="PS50157"/>
    </source>
</evidence>